<dbReference type="OrthoDB" id="1806521at2"/>
<dbReference type="EMBL" id="MLQQ01000010">
    <property type="protein sequence ID" value="OIJ14160.1"/>
    <property type="molecule type" value="Genomic_DNA"/>
</dbReference>
<dbReference type="CDD" id="cd06464">
    <property type="entry name" value="ACD_sHsps-like"/>
    <property type="match status" value="1"/>
</dbReference>
<sequence length="154" mass="17757">MDMNKFWPMNNGGGNGNNNWKKSMPSFLGEDFFSDFQNLLFDSSGPKINIYESGNEILCVFALPGLKLEDVDVYAYERTLEVRGTLHVDYNGFRLIQEEIPQGPFKRTIELPYPVRDDKVDASYQRGVLVVHLHRLIRSTKVNKKVNIQNLDEE</sequence>
<organism evidence="4 5">
    <name type="scientific">Anaerobacillus arseniciselenatis</name>
    <dbReference type="NCBI Taxonomy" id="85682"/>
    <lineage>
        <taxon>Bacteria</taxon>
        <taxon>Bacillati</taxon>
        <taxon>Bacillota</taxon>
        <taxon>Bacilli</taxon>
        <taxon>Bacillales</taxon>
        <taxon>Bacillaceae</taxon>
        <taxon>Anaerobacillus</taxon>
    </lineage>
</organism>
<dbReference type="Pfam" id="PF00011">
    <property type="entry name" value="HSP20"/>
    <property type="match status" value="1"/>
</dbReference>
<dbReference type="InterPro" id="IPR002068">
    <property type="entry name" value="A-crystallin/Hsp20_dom"/>
</dbReference>
<evidence type="ECO:0000313" key="4">
    <source>
        <dbReference type="EMBL" id="OIJ14160.1"/>
    </source>
</evidence>
<gene>
    <name evidence="4" type="ORF">BKP35_08170</name>
</gene>
<evidence type="ECO:0000256" key="1">
    <source>
        <dbReference type="PROSITE-ProRule" id="PRU00285"/>
    </source>
</evidence>
<dbReference type="AlphaFoldDB" id="A0A1S2LPP1"/>
<dbReference type="RefSeq" id="WP_071312855.1">
    <property type="nucleotide sequence ID" value="NZ_MLQQ01000010.1"/>
</dbReference>
<keyword evidence="5" id="KW-1185">Reference proteome</keyword>
<evidence type="ECO:0000256" key="2">
    <source>
        <dbReference type="RuleBase" id="RU003616"/>
    </source>
</evidence>
<comment type="similarity">
    <text evidence="1 2">Belongs to the small heat shock protein (HSP20) family.</text>
</comment>
<dbReference type="Gene3D" id="2.60.40.790">
    <property type="match status" value="1"/>
</dbReference>
<proteinExistence type="inferred from homology"/>
<feature type="domain" description="SHSP" evidence="3">
    <location>
        <begin position="39"/>
        <end position="151"/>
    </location>
</feature>
<name>A0A1S2LPP1_9BACI</name>
<dbReference type="Proteomes" id="UP000180098">
    <property type="component" value="Unassembled WGS sequence"/>
</dbReference>
<accession>A0A1S2LPP1</accession>
<dbReference type="SUPFAM" id="SSF49764">
    <property type="entry name" value="HSP20-like chaperones"/>
    <property type="match status" value="1"/>
</dbReference>
<evidence type="ECO:0000313" key="5">
    <source>
        <dbReference type="Proteomes" id="UP000180098"/>
    </source>
</evidence>
<protein>
    <recommendedName>
        <fullName evidence="3">SHSP domain-containing protein</fullName>
    </recommendedName>
</protein>
<dbReference type="PROSITE" id="PS01031">
    <property type="entry name" value="SHSP"/>
    <property type="match status" value="1"/>
</dbReference>
<reference evidence="4 5" key="1">
    <citation type="submission" date="2016-10" db="EMBL/GenBank/DDBJ databases">
        <title>Draft genome sequences of four alkaliphilic bacteria belonging to the Anaerobacillus genus.</title>
        <authorList>
            <person name="Bassil N.M."/>
            <person name="Lloyd J.R."/>
        </authorList>
    </citation>
    <scope>NUCLEOTIDE SEQUENCE [LARGE SCALE GENOMIC DNA]</scope>
    <source>
        <strain evidence="4 5">DSM 15340</strain>
    </source>
</reference>
<evidence type="ECO:0000259" key="3">
    <source>
        <dbReference type="PROSITE" id="PS01031"/>
    </source>
</evidence>
<comment type="caution">
    <text evidence="4">The sequence shown here is derived from an EMBL/GenBank/DDBJ whole genome shotgun (WGS) entry which is preliminary data.</text>
</comment>
<dbReference type="InterPro" id="IPR008978">
    <property type="entry name" value="HSP20-like_chaperone"/>
</dbReference>